<sequence length="142" mass="16428">MKRLLLMFLISILMVGCSNVSTEVKNSSKQTITSFFEAINSMEDYSSESELNKLKVYFTNDSSITDSLIEYLTTLESDKQNELVNYDFKISEFKKLNGIYKVKVEYDVVSKEDKSILNNSDMYIYLKDEDGKFKIETADCHD</sequence>
<protein>
    <recommendedName>
        <fullName evidence="2">DUF4878 domain-containing protein</fullName>
    </recommendedName>
</protein>
<dbReference type="PROSITE" id="PS51257">
    <property type="entry name" value="PROKAR_LIPOPROTEIN"/>
    <property type="match status" value="1"/>
</dbReference>
<organism evidence="1">
    <name type="scientific">bioreactor metagenome</name>
    <dbReference type="NCBI Taxonomy" id="1076179"/>
    <lineage>
        <taxon>unclassified sequences</taxon>
        <taxon>metagenomes</taxon>
        <taxon>ecological metagenomes</taxon>
    </lineage>
</organism>
<proteinExistence type="predicted"/>
<dbReference type="AlphaFoldDB" id="A0A645C231"/>
<dbReference type="EMBL" id="VSSQ01022027">
    <property type="protein sequence ID" value="MPM68034.1"/>
    <property type="molecule type" value="Genomic_DNA"/>
</dbReference>
<name>A0A645C231_9ZZZZ</name>
<accession>A0A645C231</accession>
<evidence type="ECO:0000313" key="1">
    <source>
        <dbReference type="EMBL" id="MPM68034.1"/>
    </source>
</evidence>
<gene>
    <name evidence="1" type="ORF">SDC9_114960</name>
</gene>
<evidence type="ECO:0008006" key="2">
    <source>
        <dbReference type="Google" id="ProtNLM"/>
    </source>
</evidence>
<comment type="caution">
    <text evidence="1">The sequence shown here is derived from an EMBL/GenBank/DDBJ whole genome shotgun (WGS) entry which is preliminary data.</text>
</comment>
<reference evidence="1" key="1">
    <citation type="submission" date="2019-08" db="EMBL/GenBank/DDBJ databases">
        <authorList>
            <person name="Kucharzyk K."/>
            <person name="Murdoch R.W."/>
            <person name="Higgins S."/>
            <person name="Loffler F."/>
        </authorList>
    </citation>
    <scope>NUCLEOTIDE SEQUENCE</scope>
</reference>